<reference evidence="2 3" key="1">
    <citation type="submission" date="2019-08" db="EMBL/GenBank/DDBJ databases">
        <title>Identification of a novel species of the genus Boseongicola.</title>
        <authorList>
            <person name="Zhang X.-Q."/>
        </authorList>
    </citation>
    <scope>NUCLEOTIDE SEQUENCE [LARGE SCALE GENOMIC DNA]</scope>
    <source>
        <strain evidence="2 3">HY14</strain>
    </source>
</reference>
<feature type="signal peptide" evidence="1">
    <location>
        <begin position="1"/>
        <end position="20"/>
    </location>
</feature>
<feature type="chain" id="PRO_5022946094" evidence="1">
    <location>
        <begin position="21"/>
        <end position="136"/>
    </location>
</feature>
<keyword evidence="3" id="KW-1185">Reference proteome</keyword>
<protein>
    <submittedName>
        <fullName evidence="2">DUF4864 domain-containing protein</fullName>
    </submittedName>
</protein>
<comment type="caution">
    <text evidence="2">The sequence shown here is derived from an EMBL/GenBank/DDBJ whole genome shotgun (WGS) entry which is preliminary data.</text>
</comment>
<dbReference type="AlphaFoldDB" id="A0A5D0RLM8"/>
<name>A0A5D0RLM8_9RHOB</name>
<evidence type="ECO:0000313" key="3">
    <source>
        <dbReference type="Proteomes" id="UP000322080"/>
    </source>
</evidence>
<dbReference type="RefSeq" id="WP_148377303.1">
    <property type="nucleotide sequence ID" value="NZ_VSIY01000004.1"/>
</dbReference>
<dbReference type="Pfam" id="PF16156">
    <property type="entry name" value="DUF4864"/>
    <property type="match status" value="1"/>
</dbReference>
<proteinExistence type="predicted"/>
<organism evidence="2 3">
    <name type="scientific">Maritimibacter fusiformis</name>
    <dbReference type="NCBI Taxonomy" id="2603819"/>
    <lineage>
        <taxon>Bacteria</taxon>
        <taxon>Pseudomonadati</taxon>
        <taxon>Pseudomonadota</taxon>
        <taxon>Alphaproteobacteria</taxon>
        <taxon>Rhodobacterales</taxon>
        <taxon>Roseobacteraceae</taxon>
        <taxon>Maritimibacter</taxon>
    </lineage>
</organism>
<accession>A0A5D0RLM8</accession>
<dbReference type="InterPro" id="IPR032347">
    <property type="entry name" value="DUF4864"/>
</dbReference>
<sequence>MKQIILICAMAIALAFPINADEGEAGGIRAVITDQFAAFEADDFAAAFGLASPGIQRVFQTPESFAAMVRNGYPMVHRNAEVRFLELREVDGRLWQKVMVRDRAGALHVLDYEMIEHGGDWRIGAVQYLRQPEVGA</sequence>
<dbReference type="Proteomes" id="UP000322080">
    <property type="component" value="Unassembled WGS sequence"/>
</dbReference>
<keyword evidence="1" id="KW-0732">Signal</keyword>
<evidence type="ECO:0000256" key="1">
    <source>
        <dbReference type="SAM" id="SignalP"/>
    </source>
</evidence>
<dbReference type="EMBL" id="VSIY01000004">
    <property type="protein sequence ID" value="TYB82540.1"/>
    <property type="molecule type" value="Genomic_DNA"/>
</dbReference>
<evidence type="ECO:0000313" key="2">
    <source>
        <dbReference type="EMBL" id="TYB82540.1"/>
    </source>
</evidence>
<gene>
    <name evidence="2" type="ORF">FVF75_07445</name>
</gene>